<dbReference type="SUPFAM" id="SSF56219">
    <property type="entry name" value="DNase I-like"/>
    <property type="match status" value="1"/>
</dbReference>
<evidence type="ECO:0000256" key="7">
    <source>
        <dbReference type="ARBA" id="ARBA00023180"/>
    </source>
</evidence>
<keyword evidence="3" id="KW-0812">Transmembrane</keyword>
<dbReference type="InterPro" id="IPR051292">
    <property type="entry name" value="Xyl/GlcA_transferase"/>
</dbReference>
<keyword evidence="5" id="KW-1133">Transmembrane helix</keyword>
<dbReference type="Gene3D" id="3.90.550.10">
    <property type="entry name" value="Spore Coat Polysaccharide Biosynthesis Protein SpsA, Chain A"/>
    <property type="match status" value="1"/>
</dbReference>
<dbReference type="PANTHER" id="PTHR12270:SF52">
    <property type="entry name" value="GLYCOSYLTRANSFERASE-LIKE PROTEIN GNT13-RELATED"/>
    <property type="match status" value="1"/>
</dbReference>
<dbReference type="EMBL" id="JAAAIP010000804">
    <property type="protein sequence ID" value="KAG0312490.1"/>
    <property type="molecule type" value="Genomic_DNA"/>
</dbReference>
<dbReference type="Gene3D" id="3.60.10.10">
    <property type="entry name" value="Endonuclease/exonuclease/phosphatase"/>
    <property type="match status" value="1"/>
</dbReference>
<dbReference type="Pfam" id="PF13896">
    <property type="entry name" value="Glyco_transf_49"/>
    <property type="match status" value="1"/>
</dbReference>
<evidence type="ECO:0000259" key="9">
    <source>
        <dbReference type="Pfam" id="PF03372"/>
    </source>
</evidence>
<evidence type="ECO:0000256" key="4">
    <source>
        <dbReference type="ARBA" id="ARBA00022968"/>
    </source>
</evidence>
<dbReference type="EC" id="3.1.4.12" evidence="2"/>
<proteinExistence type="predicted"/>
<dbReference type="GO" id="GO:0004767">
    <property type="term" value="F:sphingomyelin phosphodiesterase activity"/>
    <property type="evidence" value="ECO:0007669"/>
    <property type="project" value="UniProtKB-EC"/>
</dbReference>
<dbReference type="InterPro" id="IPR005135">
    <property type="entry name" value="Endo/exonuclease/phosphatase"/>
</dbReference>
<dbReference type="CDD" id="cd09078">
    <property type="entry name" value="nSMase"/>
    <property type="match status" value="1"/>
</dbReference>
<keyword evidence="6" id="KW-0472">Membrane</keyword>
<evidence type="ECO:0000256" key="2">
    <source>
        <dbReference type="ARBA" id="ARBA00012369"/>
    </source>
</evidence>
<dbReference type="InterPro" id="IPR029044">
    <property type="entry name" value="Nucleotide-diphossugar_trans"/>
</dbReference>
<dbReference type="InterPro" id="IPR017766">
    <property type="entry name" value="Sphingomyelinase/PLipase_C"/>
</dbReference>
<dbReference type="SUPFAM" id="SSF53448">
    <property type="entry name" value="Nucleotide-diphospho-sugar transferases"/>
    <property type="match status" value="1"/>
</dbReference>
<keyword evidence="4" id="KW-0735">Signal-anchor</keyword>
<dbReference type="GO" id="GO:0015020">
    <property type="term" value="F:glucuronosyltransferase activity"/>
    <property type="evidence" value="ECO:0007669"/>
    <property type="project" value="TreeGrafter"/>
</dbReference>
<organism evidence="10 11">
    <name type="scientific">Dissophora globulifera</name>
    <dbReference type="NCBI Taxonomy" id="979702"/>
    <lineage>
        <taxon>Eukaryota</taxon>
        <taxon>Fungi</taxon>
        <taxon>Fungi incertae sedis</taxon>
        <taxon>Mucoromycota</taxon>
        <taxon>Mortierellomycotina</taxon>
        <taxon>Mortierellomycetes</taxon>
        <taxon>Mortierellales</taxon>
        <taxon>Mortierellaceae</taxon>
        <taxon>Dissophora</taxon>
    </lineage>
</organism>
<dbReference type="InterPro" id="IPR036691">
    <property type="entry name" value="Endo/exonu/phosph_ase_sf"/>
</dbReference>
<sequence>MDWPQHRRLQFSLRRRLRRVRTNFRLHARRNIFLLLISTLVLLQLISRTSQRYSSVDLRWRKLQQFAQPGTLGAPSEVELNSANSILIQLCGSDGILCSTWTHNRTWDRDELKLDESWLTPGSIRVPMGVQATLTMNDGRRQILRYGQHQCDRTTLRCEEIKSLVVEASILSAIDAISQACSGDNWTKEPAIIHTVKPKMSFTERDVTMVAQFSISRLDRFEHARAVWAGPISVVIFLATNSDIAELKAYFERPGKLELYNSVTLTIVKPNYSLGTHTRYPINHLRNIGIQTASTDYIYVIDADFVPTSKLYNFAKTSLVPLLEKSTEPVAYVVPCLAIKVDFKGKYPDTIKELQPLMKSGMAYITDPRAGHGPTFTPLFMNTVLFGNSPAYEVCYESQWEPYYIVKRAPPHPYYDERFKNQGGDKQSHALLLNAIGFKFLVLRDHFMYHMDHPKLKWTGDGLDQITQRDFTYFSDYAPELEMIFGRTRARLIAASDYVKGFDVVVFEECFATAPCRILRDGLKSQYPYQTPTLGHKTSEWDSTSGSFSSFNFENGGVVVMSKWPIKQKHQYVFKSACGTDSLANKGFIYTVLDYEGSNLHVFATHMQSDDINCRAGKAAEHRRRALEAWRAFIDSRHIPSDELVIMAGDFNIRKDTLEYKSILLEKLNVHPPDVYNGHESTWDPIENSIARSNYPGSNDSNYIDFVFVDKAHNSGVKTVVQTALKVHSANYVLGREVFDDFSDHFPVKAVIALDIPDRVDKQQTDNLEKQRKQQQQVLDVPQKAIP</sequence>
<dbReference type="AlphaFoldDB" id="A0A9P6R4S0"/>
<dbReference type="OrthoDB" id="411524at2759"/>
<dbReference type="GO" id="GO:0042285">
    <property type="term" value="F:xylosyltransferase activity"/>
    <property type="evidence" value="ECO:0007669"/>
    <property type="project" value="TreeGrafter"/>
</dbReference>
<dbReference type="NCBIfam" id="TIGR03395">
    <property type="entry name" value="sphingomy"/>
    <property type="match status" value="1"/>
</dbReference>
<evidence type="ECO:0000313" key="10">
    <source>
        <dbReference type="EMBL" id="KAG0312490.1"/>
    </source>
</evidence>
<name>A0A9P6R4S0_9FUNG</name>
<dbReference type="GO" id="GO:0016020">
    <property type="term" value="C:membrane"/>
    <property type="evidence" value="ECO:0007669"/>
    <property type="project" value="UniProtKB-SubCell"/>
</dbReference>
<keyword evidence="11" id="KW-1185">Reference proteome</keyword>
<evidence type="ECO:0000256" key="5">
    <source>
        <dbReference type="ARBA" id="ARBA00022989"/>
    </source>
</evidence>
<reference evidence="10" key="1">
    <citation type="journal article" date="2020" name="Fungal Divers.">
        <title>Resolving the Mortierellaceae phylogeny through synthesis of multi-gene phylogenetics and phylogenomics.</title>
        <authorList>
            <person name="Vandepol N."/>
            <person name="Liber J."/>
            <person name="Desiro A."/>
            <person name="Na H."/>
            <person name="Kennedy M."/>
            <person name="Barry K."/>
            <person name="Grigoriev I.V."/>
            <person name="Miller A.N."/>
            <person name="O'Donnell K."/>
            <person name="Stajich J.E."/>
            <person name="Bonito G."/>
        </authorList>
    </citation>
    <scope>NUCLEOTIDE SEQUENCE</scope>
    <source>
        <strain evidence="10">REB-010B</strain>
    </source>
</reference>
<feature type="region of interest" description="Disordered" evidence="8">
    <location>
        <begin position="766"/>
        <end position="787"/>
    </location>
</feature>
<dbReference type="GO" id="GO:0005576">
    <property type="term" value="C:extracellular region"/>
    <property type="evidence" value="ECO:0007669"/>
    <property type="project" value="InterPro"/>
</dbReference>
<protein>
    <recommendedName>
        <fullName evidence="2">sphingomyelin phosphodiesterase</fullName>
        <ecNumber evidence="2">3.1.4.12</ecNumber>
    </recommendedName>
</protein>
<comment type="caution">
    <text evidence="10">The sequence shown here is derived from an EMBL/GenBank/DDBJ whole genome shotgun (WGS) entry which is preliminary data.</text>
</comment>
<evidence type="ECO:0000256" key="1">
    <source>
        <dbReference type="ARBA" id="ARBA00004606"/>
    </source>
</evidence>
<dbReference type="Pfam" id="PF03372">
    <property type="entry name" value="Exo_endo_phos"/>
    <property type="match status" value="1"/>
</dbReference>
<evidence type="ECO:0000256" key="8">
    <source>
        <dbReference type="SAM" id="MobiDB-lite"/>
    </source>
</evidence>
<keyword evidence="7" id="KW-0325">Glycoprotein</keyword>
<dbReference type="GO" id="GO:0035269">
    <property type="term" value="P:protein O-linked glycosylation via mannose"/>
    <property type="evidence" value="ECO:0007669"/>
    <property type="project" value="TreeGrafter"/>
</dbReference>
<evidence type="ECO:0000256" key="3">
    <source>
        <dbReference type="ARBA" id="ARBA00022692"/>
    </source>
</evidence>
<feature type="domain" description="Endonuclease/exonuclease/phosphatase" evidence="9">
    <location>
        <begin position="490"/>
        <end position="745"/>
    </location>
</feature>
<accession>A0A9P6R4S0</accession>
<evidence type="ECO:0000313" key="11">
    <source>
        <dbReference type="Proteomes" id="UP000738325"/>
    </source>
</evidence>
<dbReference type="PANTHER" id="PTHR12270">
    <property type="entry name" value="GLYCOSYLTRANSFERASE-RELATED"/>
    <property type="match status" value="1"/>
</dbReference>
<evidence type="ECO:0000256" key="6">
    <source>
        <dbReference type="ARBA" id="ARBA00023136"/>
    </source>
</evidence>
<gene>
    <name evidence="10" type="ORF">BGZ99_009465</name>
</gene>
<comment type="subcellular location">
    <subcellularLocation>
        <location evidence="1">Membrane</location>
        <topology evidence="1">Single-pass type II membrane protein</topology>
    </subcellularLocation>
</comment>
<dbReference type="Proteomes" id="UP000738325">
    <property type="component" value="Unassembled WGS sequence"/>
</dbReference>